<dbReference type="RefSeq" id="WP_133106378.1">
    <property type="nucleotide sequence ID" value="NZ_SMNA01000002.1"/>
</dbReference>
<feature type="domain" description="SH3b" evidence="3">
    <location>
        <begin position="110"/>
        <end position="174"/>
    </location>
</feature>
<proteinExistence type="predicted"/>
<name>A0ABY2E8Y5_9MICO</name>
<dbReference type="SMART" id="SM00287">
    <property type="entry name" value="SH3b"/>
    <property type="match status" value="1"/>
</dbReference>
<feature type="chain" id="PRO_5046053155" evidence="2">
    <location>
        <begin position="35"/>
        <end position="305"/>
    </location>
</feature>
<feature type="signal peptide" evidence="2">
    <location>
        <begin position="1"/>
        <end position="34"/>
    </location>
</feature>
<comment type="caution">
    <text evidence="4">The sequence shown here is derived from an EMBL/GenBank/DDBJ whole genome shotgun (WGS) entry which is preliminary data.</text>
</comment>
<protein>
    <submittedName>
        <fullName evidence="4">SH3 domain-containing protein</fullName>
    </submittedName>
</protein>
<dbReference type="Gene3D" id="2.30.30.40">
    <property type="entry name" value="SH3 Domains"/>
    <property type="match status" value="1"/>
</dbReference>
<reference evidence="4 5" key="1">
    <citation type="submission" date="2019-03" db="EMBL/GenBank/DDBJ databases">
        <title>Genomic features of bacteria from cold environments.</title>
        <authorList>
            <person name="Shen L."/>
        </authorList>
    </citation>
    <scope>NUCLEOTIDE SEQUENCE [LARGE SCALE GENOMIC DNA]</scope>
    <source>
        <strain evidence="5">T3246-1</strain>
    </source>
</reference>
<organism evidence="4 5">
    <name type="scientific">Occultella glacieicola</name>
    <dbReference type="NCBI Taxonomy" id="2518684"/>
    <lineage>
        <taxon>Bacteria</taxon>
        <taxon>Bacillati</taxon>
        <taxon>Actinomycetota</taxon>
        <taxon>Actinomycetes</taxon>
        <taxon>Micrococcales</taxon>
        <taxon>Ruaniaceae</taxon>
        <taxon>Occultella</taxon>
    </lineage>
</organism>
<accession>A0ABY2E8Y5</accession>
<feature type="region of interest" description="Disordered" evidence="1">
    <location>
        <begin position="40"/>
        <end position="109"/>
    </location>
</feature>
<sequence length="305" mass="31228">MPAGRHRAVGTRRTPLSRMLGAAAAGAFALASLAAAVPVDQSPATRSTAQAPVPFIGTDGTDGTDGTAGTVLDERSDEVAQRSEARESVDAPTPTPTPDPATSTPEPLPEVTGQLWVTSAVNVRSGPSVDDERLTTFAWADAVDVTGASADGWTQVIWGERVAWVSSNYLADEEPVAQEPEDPGVSGAACTTSQEIESSLAANAAAAYRAVCAAFPGVASAYGGYRAGDGGDHGSGHALDIMVTGAAGWEIAGFLQAHAGELGITYLIFEQQIWMAGDATGAWAHLADRGSATANHYDHVHASTS</sequence>
<evidence type="ECO:0000256" key="2">
    <source>
        <dbReference type="SAM" id="SignalP"/>
    </source>
</evidence>
<dbReference type="PROSITE" id="PS51781">
    <property type="entry name" value="SH3B"/>
    <property type="match status" value="1"/>
</dbReference>
<dbReference type="InterPro" id="IPR058593">
    <property type="entry name" value="ARB_07466-like_C"/>
</dbReference>
<evidence type="ECO:0000256" key="1">
    <source>
        <dbReference type="SAM" id="MobiDB-lite"/>
    </source>
</evidence>
<dbReference type="Pfam" id="PF26571">
    <property type="entry name" value="VldE"/>
    <property type="match status" value="1"/>
</dbReference>
<evidence type="ECO:0000259" key="3">
    <source>
        <dbReference type="PROSITE" id="PS51781"/>
    </source>
</evidence>
<feature type="compositionally biased region" description="Low complexity" evidence="1">
    <location>
        <begin position="57"/>
        <end position="70"/>
    </location>
</feature>
<keyword evidence="5" id="KW-1185">Reference proteome</keyword>
<dbReference type="Pfam" id="PF08239">
    <property type="entry name" value="SH3_3"/>
    <property type="match status" value="1"/>
</dbReference>
<dbReference type="EMBL" id="SMNA01000002">
    <property type="protein sequence ID" value="TDE97452.1"/>
    <property type="molecule type" value="Genomic_DNA"/>
</dbReference>
<evidence type="ECO:0000313" key="5">
    <source>
        <dbReference type="Proteomes" id="UP000504882"/>
    </source>
</evidence>
<feature type="compositionally biased region" description="Basic and acidic residues" evidence="1">
    <location>
        <begin position="72"/>
        <end position="89"/>
    </location>
</feature>
<gene>
    <name evidence="4" type="ORF">EXU48_04470</name>
</gene>
<dbReference type="Proteomes" id="UP000504882">
    <property type="component" value="Unassembled WGS sequence"/>
</dbReference>
<dbReference type="InterPro" id="IPR003646">
    <property type="entry name" value="SH3-like_bac-type"/>
</dbReference>
<evidence type="ECO:0000313" key="4">
    <source>
        <dbReference type="EMBL" id="TDE97452.1"/>
    </source>
</evidence>
<keyword evidence="2" id="KW-0732">Signal</keyword>